<dbReference type="PANTHER" id="PTHR11439">
    <property type="entry name" value="GAG-POL-RELATED RETROTRANSPOSON"/>
    <property type="match status" value="1"/>
</dbReference>
<organism evidence="3 4">
    <name type="scientific">Corchorus capsularis</name>
    <name type="common">Jute</name>
    <dbReference type="NCBI Taxonomy" id="210143"/>
    <lineage>
        <taxon>Eukaryota</taxon>
        <taxon>Viridiplantae</taxon>
        <taxon>Streptophyta</taxon>
        <taxon>Embryophyta</taxon>
        <taxon>Tracheophyta</taxon>
        <taxon>Spermatophyta</taxon>
        <taxon>Magnoliopsida</taxon>
        <taxon>eudicotyledons</taxon>
        <taxon>Gunneridae</taxon>
        <taxon>Pentapetalae</taxon>
        <taxon>rosids</taxon>
        <taxon>malvids</taxon>
        <taxon>Malvales</taxon>
        <taxon>Malvaceae</taxon>
        <taxon>Grewioideae</taxon>
        <taxon>Apeibeae</taxon>
        <taxon>Corchorus</taxon>
    </lineage>
</organism>
<name>A0A1R3GMN4_COCAP</name>
<dbReference type="PANTHER" id="PTHR11439:SF442">
    <property type="entry name" value="CYSTEINE-RICH RLK (RECEPTOR-LIKE PROTEIN KINASE) 8"/>
    <property type="match status" value="1"/>
</dbReference>
<feature type="compositionally biased region" description="Polar residues" evidence="2">
    <location>
        <begin position="464"/>
        <end position="473"/>
    </location>
</feature>
<evidence type="ECO:0000313" key="3">
    <source>
        <dbReference type="EMBL" id="OMO59378.1"/>
    </source>
</evidence>
<feature type="coiled-coil region" evidence="1">
    <location>
        <begin position="349"/>
        <end position="376"/>
    </location>
</feature>
<accession>A0A1R3GMN4</accession>
<dbReference type="AlphaFoldDB" id="A0A1R3GMN4"/>
<sequence>MLKKFGMEDCKPMNTPMATGTKLNSDEKGKVVDQKLYKGIISSLLYLTTSRPDILFSVCLCARFQSCPKESHIIAVKRIFGTTDLGLWYPKGSLLELAGYSNVDFAGGKTDRKSTSGISSKKRKNPEAPSSVPPKQAKKNMNFAEEEEEIPLMQFETLPSDMMPIFRNDPDFGGLEVWFEKTNLMGLANYSEELVSPNLVREFYANIAHDITELNIYADPALESEPREDFDQDEAWKIISGREKSCPSNAFNRFIRRPDVKMLHQFVSRTIRKLSKGLTKFCKGSAGDKEEAHKIANEIKTFWEGVLEAATLAKKAMDINEYEETDKEKDNELKKMLALSDDEATSKEKDMQARALKQLKKELIEKQKQAEMAKRKQGDVVELVQPTTYTQKTAETKVIHSSFTDAQRFAEEDPKFAKTLKKIVEDFAELINTDSPRGGRKYKRAASRQGWKPMTRSQKDSDNPSHVVSPTKSPKQKSLAAKKKHMVDIDEEDEAIPDVEGRKKRKLKRNLHQGEVPFRSHPMNQRMEKNDA</sequence>
<dbReference type="STRING" id="210143.A0A1R3GMN4"/>
<feature type="compositionally biased region" description="Basic residues" evidence="2">
    <location>
        <begin position="502"/>
        <end position="511"/>
    </location>
</feature>
<protein>
    <submittedName>
        <fullName evidence="3">Uncharacterized protein</fullName>
    </submittedName>
</protein>
<evidence type="ECO:0000256" key="2">
    <source>
        <dbReference type="SAM" id="MobiDB-lite"/>
    </source>
</evidence>
<evidence type="ECO:0000256" key="1">
    <source>
        <dbReference type="SAM" id="Coils"/>
    </source>
</evidence>
<dbReference type="Proteomes" id="UP000188268">
    <property type="component" value="Unassembled WGS sequence"/>
</dbReference>
<feature type="region of interest" description="Disordered" evidence="2">
    <location>
        <begin position="109"/>
        <end position="140"/>
    </location>
</feature>
<reference evidence="3 4" key="1">
    <citation type="submission" date="2013-09" db="EMBL/GenBank/DDBJ databases">
        <title>Corchorus capsularis genome sequencing.</title>
        <authorList>
            <person name="Alam M."/>
            <person name="Haque M.S."/>
            <person name="Islam M.S."/>
            <person name="Emdad E.M."/>
            <person name="Islam M.M."/>
            <person name="Ahmed B."/>
            <person name="Halim A."/>
            <person name="Hossen Q.M.M."/>
            <person name="Hossain M.Z."/>
            <person name="Ahmed R."/>
            <person name="Khan M.M."/>
            <person name="Islam R."/>
            <person name="Rashid M.M."/>
            <person name="Khan S.A."/>
            <person name="Rahman M.S."/>
            <person name="Alam M."/>
        </authorList>
    </citation>
    <scope>NUCLEOTIDE SEQUENCE [LARGE SCALE GENOMIC DNA]</scope>
    <source>
        <strain evidence="4">cv. CVL-1</strain>
        <tissue evidence="3">Whole seedling</tissue>
    </source>
</reference>
<evidence type="ECO:0000313" key="4">
    <source>
        <dbReference type="Proteomes" id="UP000188268"/>
    </source>
</evidence>
<feature type="region of interest" description="Disordered" evidence="2">
    <location>
        <begin position="432"/>
        <end position="532"/>
    </location>
</feature>
<dbReference type="EMBL" id="AWWV01013977">
    <property type="protein sequence ID" value="OMO59378.1"/>
    <property type="molecule type" value="Genomic_DNA"/>
</dbReference>
<proteinExistence type="predicted"/>
<keyword evidence="4" id="KW-1185">Reference proteome</keyword>
<dbReference type="Gramene" id="OMO59378">
    <property type="protein sequence ID" value="OMO59378"/>
    <property type="gene ID" value="CCACVL1_24874"/>
</dbReference>
<keyword evidence="1" id="KW-0175">Coiled coil</keyword>
<gene>
    <name evidence="3" type="ORF">CCACVL1_24874</name>
</gene>
<comment type="caution">
    <text evidence="3">The sequence shown here is derived from an EMBL/GenBank/DDBJ whole genome shotgun (WGS) entry which is preliminary data.</text>
</comment>
<dbReference type="OrthoDB" id="1002397at2759"/>